<proteinExistence type="predicted"/>
<protein>
    <submittedName>
        <fullName evidence="1">Uncharacterized protein</fullName>
    </submittedName>
</protein>
<keyword evidence="2" id="KW-1185">Reference proteome</keyword>
<reference evidence="1" key="1">
    <citation type="submission" date="2021-05" db="EMBL/GenBank/DDBJ databases">
        <authorList>
            <person name="Scholz U."/>
            <person name="Mascher M."/>
            <person name="Fiebig A."/>
        </authorList>
    </citation>
    <scope>NUCLEOTIDE SEQUENCE [LARGE SCALE GENOMIC DNA]</scope>
</reference>
<dbReference type="Proteomes" id="UP001732700">
    <property type="component" value="Chromosome 1D"/>
</dbReference>
<evidence type="ECO:0000313" key="2">
    <source>
        <dbReference type="Proteomes" id="UP001732700"/>
    </source>
</evidence>
<dbReference type="EnsemblPlants" id="AVESA.00010b.r2.1DG0152640.1">
    <property type="protein sequence ID" value="AVESA.00010b.r2.1DG0152640.1.CDS"/>
    <property type="gene ID" value="AVESA.00010b.r2.1DG0152640"/>
</dbReference>
<organism evidence="1 2">
    <name type="scientific">Avena sativa</name>
    <name type="common">Oat</name>
    <dbReference type="NCBI Taxonomy" id="4498"/>
    <lineage>
        <taxon>Eukaryota</taxon>
        <taxon>Viridiplantae</taxon>
        <taxon>Streptophyta</taxon>
        <taxon>Embryophyta</taxon>
        <taxon>Tracheophyta</taxon>
        <taxon>Spermatophyta</taxon>
        <taxon>Magnoliopsida</taxon>
        <taxon>Liliopsida</taxon>
        <taxon>Poales</taxon>
        <taxon>Poaceae</taxon>
        <taxon>BOP clade</taxon>
        <taxon>Pooideae</taxon>
        <taxon>Poodae</taxon>
        <taxon>Poeae</taxon>
        <taxon>Poeae Chloroplast Group 1 (Aveneae type)</taxon>
        <taxon>Aveninae</taxon>
        <taxon>Avena</taxon>
    </lineage>
</organism>
<reference evidence="1" key="2">
    <citation type="submission" date="2025-09" db="UniProtKB">
        <authorList>
            <consortium name="EnsemblPlants"/>
        </authorList>
    </citation>
    <scope>IDENTIFICATION</scope>
</reference>
<sequence length="599" mass="68538">MWPSLRRAVRSKNVSHVFPICSGSMESKLTGCQVLSQVLPLGYPESLFLTIRRFSADSRERLTNSKLCDELPGQEAADQPDDNSDHNDEPSHGDVTVEASKKPSETTASLSRSWGSNMDHDADLKTRHRVHRPYLFQTVLDTPSDALVTMLDRWIENGNQLERNEVLLVLFHLKKQKLYRKALKFLGWIEGTNLLKFEERDYACFLDLTARNSGIEKAQKYLARVPKPFRNEVLYETLLVNCVRVSDIQKAEEVFREIRNLSLPLTVSACNQMLLLYKRVARNKVADIQMLMEKENIKPSPFTYKLIIDLKGRSNDMSGIELVLNEMKASGVEADFATRTMVARFYIYGGLTEKAEALIREMEMEYVKNKRHAIRSLLHLYADLSKPDEVARIWKLCTEPNREDFLAAIEAWGRLGCIEQAEETFEAMIETTRKVSSRYYNVMLSVYAENKLVAKGKEFVERMSSNGCPISPVTWEVLIKLYVNSGEVGKAESFLLNVAEENPDRTPTYGSYIYLLRAYAEKGDIHNAEKIFDRLKKVGYPGKKPPYPVLLEAYVNAKVRPHGFRERMRADDVHPVKIVLEHLKFLDQLPKGGVPELES</sequence>
<accession>A0ACD5TZS0</accession>
<name>A0ACD5TZS0_AVESA</name>
<evidence type="ECO:0000313" key="1">
    <source>
        <dbReference type="EnsemblPlants" id="AVESA.00010b.r2.1DG0152640.1.CDS"/>
    </source>
</evidence>